<gene>
    <name evidence="1" type="ORF">SCHCODRAFT_113012</name>
</gene>
<keyword evidence="2" id="KW-1185">Reference proteome</keyword>
<evidence type="ECO:0008006" key="3">
    <source>
        <dbReference type="Google" id="ProtNLM"/>
    </source>
</evidence>
<reference evidence="1 2" key="1">
    <citation type="journal article" date="2010" name="Nat. Biotechnol.">
        <title>Genome sequence of the model mushroom Schizophyllum commune.</title>
        <authorList>
            <person name="Ohm R.A."/>
            <person name="de Jong J.F."/>
            <person name="Lugones L.G."/>
            <person name="Aerts A."/>
            <person name="Kothe E."/>
            <person name="Stajich J.E."/>
            <person name="de Vries R.P."/>
            <person name="Record E."/>
            <person name="Levasseur A."/>
            <person name="Baker S.E."/>
            <person name="Bartholomew K.A."/>
            <person name="Coutinho P.M."/>
            <person name="Erdmann S."/>
            <person name="Fowler T.J."/>
            <person name="Gathman A.C."/>
            <person name="Lombard V."/>
            <person name="Henrissat B."/>
            <person name="Knabe N."/>
            <person name="Kuees U."/>
            <person name="Lilly W.W."/>
            <person name="Lindquist E."/>
            <person name="Lucas S."/>
            <person name="Magnuson J.K."/>
            <person name="Piumi F."/>
            <person name="Raudaskoski M."/>
            <person name="Salamov A."/>
            <person name="Schmutz J."/>
            <person name="Schwarze F.W.M.R."/>
            <person name="vanKuyk P.A."/>
            <person name="Horton J.S."/>
            <person name="Grigoriev I.V."/>
            <person name="Woesten H.A.B."/>
        </authorList>
    </citation>
    <scope>NUCLEOTIDE SEQUENCE [LARGE SCALE GENOMIC DNA]</scope>
    <source>
        <strain evidence="2">H4-8 / FGSC 9210</strain>
    </source>
</reference>
<feature type="non-terminal residue" evidence="1">
    <location>
        <position position="472"/>
    </location>
</feature>
<organism evidence="2">
    <name type="scientific">Schizophyllum commune (strain H4-8 / FGSC 9210)</name>
    <name type="common">Split gill fungus</name>
    <dbReference type="NCBI Taxonomy" id="578458"/>
    <lineage>
        <taxon>Eukaryota</taxon>
        <taxon>Fungi</taxon>
        <taxon>Dikarya</taxon>
        <taxon>Basidiomycota</taxon>
        <taxon>Agaricomycotina</taxon>
        <taxon>Agaricomycetes</taxon>
        <taxon>Agaricomycetidae</taxon>
        <taxon>Agaricales</taxon>
        <taxon>Schizophyllaceae</taxon>
        <taxon>Schizophyllum</taxon>
    </lineage>
</organism>
<dbReference type="VEuPathDB" id="FungiDB:SCHCODRAFT_02752396"/>
<dbReference type="InParanoid" id="D8QGM2"/>
<sequence length="472" mass="53550">MPLISAPAKLLQDSRASLKRLAARASREFQQIKFCPSSRDLQVSGEYMRTLVPLGLVSRYMNADFAMQRLIQSKIARIRINKSRASPIDRLPPEILTEVFIFAVESLPDGERMRMAMTIARVDTFWRLVARSIPHLWTSLFVESAHDMNRYRSHYINLAGDLSLRVHCATSATTLLFLRDFPSDTLHRFTSMQLASPVDIRRPWPYTQRLIHLEELTINIDYPKPPLIFDEGRDIMSFLAAPQLRSLTINIRELGFNRDLCFRHLFITLTSLTIVTDGDEGLLSMFTVQKLLPQCSRSLEKIDIDVGFVFDGDYQGQMDIMPHLAFIRMGRSGCELLRCIEAPNVTAMSFSSPHPSFARDLLSFSSKALLLSHLRRLEIKHWRGNSEDGELLAQSMGAMGNLHQLCIAGSFVPLELVRALTLLEDAPPLLPELRTLEVVDLTNEHELRDALRELYASRRGIDMVLGTMGAAL</sequence>
<evidence type="ECO:0000313" key="1">
    <source>
        <dbReference type="EMBL" id="EFI92794.1"/>
    </source>
</evidence>
<dbReference type="HOGENOM" id="CLU_018544_13_0_1"/>
<accession>D8QGM2</accession>
<name>D8QGM2_SCHCM</name>
<dbReference type="AlphaFoldDB" id="D8QGM2"/>
<dbReference type="Proteomes" id="UP000007431">
    <property type="component" value="Unassembled WGS sequence"/>
</dbReference>
<protein>
    <recommendedName>
        <fullName evidence="3">F-box domain-containing protein</fullName>
    </recommendedName>
</protein>
<dbReference type="EMBL" id="GL377312">
    <property type="protein sequence ID" value="EFI92794.1"/>
    <property type="molecule type" value="Genomic_DNA"/>
</dbReference>
<dbReference type="eggNOG" id="ENOG502RD4M">
    <property type="taxonomic scope" value="Eukaryota"/>
</dbReference>
<proteinExistence type="predicted"/>
<evidence type="ECO:0000313" key="2">
    <source>
        <dbReference type="Proteomes" id="UP000007431"/>
    </source>
</evidence>